<evidence type="ECO:0000256" key="2">
    <source>
        <dbReference type="ARBA" id="ARBA00022723"/>
    </source>
</evidence>
<dbReference type="EMBL" id="CP001699">
    <property type="protein sequence ID" value="ACU60317.1"/>
    <property type="molecule type" value="Genomic_DNA"/>
</dbReference>
<dbReference type="Gene3D" id="3.40.50.10310">
    <property type="entry name" value="Creatininase"/>
    <property type="match status" value="1"/>
</dbReference>
<dbReference type="AlphaFoldDB" id="A0A979G3W7"/>
<gene>
    <name evidence="6" type="ordered locus">Cpin_2838</name>
</gene>
<evidence type="ECO:0000313" key="6">
    <source>
        <dbReference type="EMBL" id="ACU60317.1"/>
    </source>
</evidence>
<keyword evidence="3" id="KW-0378">Hydrolase</keyword>
<dbReference type="Proteomes" id="UP000002215">
    <property type="component" value="Chromosome"/>
</dbReference>
<evidence type="ECO:0000256" key="4">
    <source>
        <dbReference type="ARBA" id="ARBA00022833"/>
    </source>
</evidence>
<dbReference type="RefSeq" id="WP_012790493.1">
    <property type="nucleotide sequence ID" value="NC_013132.1"/>
</dbReference>
<dbReference type="PANTHER" id="PTHR35005:SF1">
    <property type="entry name" value="2-AMINO-5-FORMYLAMINO-6-RIBOSYLAMINOPYRIMIDIN-4(3H)-ONE 5'-MONOPHOSPHATE DEFORMYLASE"/>
    <property type="match status" value="1"/>
</dbReference>
<evidence type="ECO:0000256" key="5">
    <source>
        <dbReference type="ARBA" id="ARBA00024029"/>
    </source>
</evidence>
<reference evidence="6 7" key="2">
    <citation type="journal article" date="2010" name="Stand. Genomic Sci.">
        <title>Complete genome sequence of Chitinophaga pinensis type strain (UQM 2034).</title>
        <authorList>
            <person name="Glavina Del Rio T."/>
            <person name="Abt B."/>
            <person name="Spring S."/>
            <person name="Lapidus A."/>
            <person name="Nolan M."/>
            <person name="Tice H."/>
            <person name="Copeland A."/>
            <person name="Cheng J.F."/>
            <person name="Chen F."/>
            <person name="Bruce D."/>
            <person name="Goodwin L."/>
            <person name="Pitluck S."/>
            <person name="Ivanova N."/>
            <person name="Mavromatis K."/>
            <person name="Mikhailova N."/>
            <person name="Pati A."/>
            <person name="Chen A."/>
            <person name="Palaniappan K."/>
            <person name="Land M."/>
            <person name="Hauser L."/>
            <person name="Chang Y.J."/>
            <person name="Jeffries C.D."/>
            <person name="Chain P."/>
            <person name="Saunders E."/>
            <person name="Detter J.C."/>
            <person name="Brettin T."/>
            <person name="Rohde M."/>
            <person name="Goker M."/>
            <person name="Bristow J."/>
            <person name="Eisen J.A."/>
            <person name="Markowitz V."/>
            <person name="Hugenholtz P."/>
            <person name="Kyrpides N.C."/>
            <person name="Klenk H.P."/>
            <person name="Lucas S."/>
        </authorList>
    </citation>
    <scope>NUCLEOTIDE SEQUENCE [LARGE SCALE GENOMIC DNA]</scope>
    <source>
        <strain evidence="7">ATCC 43595 / DSM 2588 / LMG 13176 / NBRC 15968 / NCIMB 11800 / UQM 2034</strain>
    </source>
</reference>
<sequence length="267" mass="28673">MRKIAGVICLLFLICIRVWAQAPEQVLIEAMTSRELATRMAAGANTVLIFSGGTEASGPHLALGKHNYRVYRYAAQIADSLGNTLVAPVLPFAPNSPVLERYPGTISLTDQTFSDVNEQLVRSMVGSGFRYIILMSDHFNSQRPLKTLAAKLDSTLRPGGVRVFFSSDGYATARAQIEAGIARQGLVPGGHGGLWDTAETWAVLPAAVRTAYLAAGDTTHLGNGPLDAAGVSGDPCLATPEQGRLFGQLRVQLAVQEIRRWLSQVKQ</sequence>
<dbReference type="InterPro" id="IPR024087">
    <property type="entry name" value="Creatininase-like_sf"/>
</dbReference>
<reference evidence="7" key="1">
    <citation type="submission" date="2009-08" db="EMBL/GenBank/DDBJ databases">
        <title>The complete genome of Chitinophaga pinensis DSM 2588.</title>
        <authorList>
            <consortium name="US DOE Joint Genome Institute (JGI-PGF)"/>
            <person name="Lucas S."/>
            <person name="Copeland A."/>
            <person name="Lapidus A."/>
            <person name="Glavina del Rio T."/>
            <person name="Dalin E."/>
            <person name="Tice H."/>
            <person name="Bruce D."/>
            <person name="Goodwin L."/>
            <person name="Pitluck S."/>
            <person name="Kyrpides N."/>
            <person name="Mavromatis K."/>
            <person name="Ivanova N."/>
            <person name="Mikhailova N."/>
            <person name="Sims D."/>
            <person name="Meinche L."/>
            <person name="Brettin T."/>
            <person name="Detter J.C."/>
            <person name="Han C."/>
            <person name="Larimer F."/>
            <person name="Land M."/>
            <person name="Hauser L."/>
            <person name="Markowitz V."/>
            <person name="Cheng J.-F."/>
            <person name="Hugenholtz P."/>
            <person name="Woyke T."/>
            <person name="Wu D."/>
            <person name="Spring S."/>
            <person name="Klenk H.-P."/>
            <person name="Eisen J.A."/>
        </authorList>
    </citation>
    <scope>NUCLEOTIDE SEQUENCE [LARGE SCALE GENOMIC DNA]</scope>
    <source>
        <strain evidence="7">ATCC 43595 / DSM 2588 / LMG 13176 / NBRC 15968 / NCIMB 11800 / UQM 2034</strain>
    </source>
</reference>
<evidence type="ECO:0000256" key="3">
    <source>
        <dbReference type="ARBA" id="ARBA00022801"/>
    </source>
</evidence>
<dbReference type="Pfam" id="PF02633">
    <property type="entry name" value="Creatininase"/>
    <property type="match status" value="1"/>
</dbReference>
<dbReference type="InterPro" id="IPR003785">
    <property type="entry name" value="Creatininase/forma_Hydrolase"/>
</dbReference>
<comment type="cofactor">
    <cofactor evidence="1">
        <name>Zn(2+)</name>
        <dbReference type="ChEBI" id="CHEBI:29105"/>
    </cofactor>
</comment>
<dbReference type="GO" id="GO:0009231">
    <property type="term" value="P:riboflavin biosynthetic process"/>
    <property type="evidence" value="ECO:0007669"/>
    <property type="project" value="TreeGrafter"/>
</dbReference>
<dbReference type="PANTHER" id="PTHR35005">
    <property type="entry name" value="3-DEHYDRO-SCYLLO-INOSOSE HYDROLASE"/>
    <property type="match status" value="1"/>
</dbReference>
<dbReference type="OrthoDB" id="9801445at2"/>
<proteinExistence type="inferred from homology"/>
<comment type="similarity">
    <text evidence="5">Belongs to the creatininase superfamily.</text>
</comment>
<dbReference type="GO" id="GO:0046872">
    <property type="term" value="F:metal ion binding"/>
    <property type="evidence" value="ECO:0007669"/>
    <property type="project" value="UniProtKB-KW"/>
</dbReference>
<keyword evidence="2" id="KW-0479">Metal-binding</keyword>
<protein>
    <submittedName>
        <fullName evidence="6">Creatininase</fullName>
    </submittedName>
</protein>
<name>A0A979G3W7_CHIPD</name>
<organism evidence="6 7">
    <name type="scientific">Chitinophaga pinensis (strain ATCC 43595 / DSM 2588 / LMG 13176 / NBRC 15968 / NCIMB 11800 / UQM 2034)</name>
    <dbReference type="NCBI Taxonomy" id="485918"/>
    <lineage>
        <taxon>Bacteria</taxon>
        <taxon>Pseudomonadati</taxon>
        <taxon>Bacteroidota</taxon>
        <taxon>Chitinophagia</taxon>
        <taxon>Chitinophagales</taxon>
        <taxon>Chitinophagaceae</taxon>
        <taxon>Chitinophaga</taxon>
    </lineage>
</organism>
<dbReference type="GO" id="GO:0016811">
    <property type="term" value="F:hydrolase activity, acting on carbon-nitrogen (but not peptide) bonds, in linear amides"/>
    <property type="evidence" value="ECO:0007669"/>
    <property type="project" value="TreeGrafter"/>
</dbReference>
<dbReference type="SUPFAM" id="SSF102215">
    <property type="entry name" value="Creatininase"/>
    <property type="match status" value="1"/>
</dbReference>
<dbReference type="KEGG" id="cpi:Cpin_2838"/>
<evidence type="ECO:0000256" key="1">
    <source>
        <dbReference type="ARBA" id="ARBA00001947"/>
    </source>
</evidence>
<evidence type="ECO:0000313" key="7">
    <source>
        <dbReference type="Proteomes" id="UP000002215"/>
    </source>
</evidence>
<accession>A0A979G3W7</accession>
<keyword evidence="4" id="KW-0862">Zinc</keyword>